<feature type="domain" description="VTT" evidence="7">
    <location>
        <begin position="141"/>
        <end position="271"/>
    </location>
</feature>
<proteinExistence type="predicted"/>
<evidence type="ECO:0000256" key="2">
    <source>
        <dbReference type="ARBA" id="ARBA00022475"/>
    </source>
</evidence>
<gene>
    <name evidence="8" type="ORF">RHSP_58053</name>
</gene>
<keyword evidence="9" id="KW-1185">Reference proteome</keyword>
<protein>
    <submittedName>
        <fullName evidence="8">Putative alkaline phosphatase protein</fullName>
    </submittedName>
</protein>
<dbReference type="STRING" id="363754.RHSP_58053"/>
<evidence type="ECO:0000313" key="8">
    <source>
        <dbReference type="EMBL" id="ENN85002.1"/>
    </source>
</evidence>
<name>N6V1L8_9HYPH</name>
<evidence type="ECO:0000256" key="3">
    <source>
        <dbReference type="ARBA" id="ARBA00022692"/>
    </source>
</evidence>
<keyword evidence="5 6" id="KW-0472">Membrane</keyword>
<dbReference type="AlphaFoldDB" id="N6V1L8"/>
<reference evidence="8 9" key="1">
    <citation type="journal article" date="2012" name="BMC Genomics">
        <title>Genomic basis of broad host range and environmental adaptability of Rhizobium tropici CIAT 899 and Rhizobium sp. PRF 81 which are used in inoculants for common bean (Phaseolus vulgaris L.).</title>
        <authorList>
            <person name="Ormeno-Orrillo E."/>
            <person name="Menna P."/>
            <person name="Almeida L.G."/>
            <person name="Ollero F.J."/>
            <person name="Nicolas M.F."/>
            <person name="Pains Rodrigues E."/>
            <person name="Shigueyoshi Nakatani A."/>
            <person name="Silva Batista J.S."/>
            <person name="Oliveira Chueire L.M."/>
            <person name="Souza R.C."/>
            <person name="Ribeiro Vasconcelos A.T."/>
            <person name="Megias M."/>
            <person name="Hungria M."/>
            <person name="Martinez-Romero E."/>
        </authorList>
    </citation>
    <scope>NUCLEOTIDE SEQUENCE [LARGE SCALE GENOMIC DNA]</scope>
    <source>
        <strain evidence="8 9">PRF 81</strain>
    </source>
</reference>
<keyword evidence="4 6" id="KW-1133">Transmembrane helix</keyword>
<keyword evidence="2" id="KW-1003">Cell membrane</keyword>
<evidence type="ECO:0000313" key="9">
    <source>
        <dbReference type="Proteomes" id="UP000012429"/>
    </source>
</evidence>
<feature type="transmembrane region" description="Helical" evidence="6">
    <location>
        <begin position="282"/>
        <end position="304"/>
    </location>
</feature>
<dbReference type="Proteomes" id="UP000012429">
    <property type="component" value="Unassembled WGS sequence"/>
</dbReference>
<comment type="caution">
    <text evidence="8">The sequence shown here is derived from an EMBL/GenBank/DDBJ whole genome shotgun (WGS) entry which is preliminary data.</text>
</comment>
<evidence type="ECO:0000259" key="7">
    <source>
        <dbReference type="Pfam" id="PF09335"/>
    </source>
</evidence>
<comment type="subcellular location">
    <subcellularLocation>
        <location evidence="1">Cell membrane</location>
        <topology evidence="1">Multi-pass membrane protein</topology>
    </subcellularLocation>
</comment>
<dbReference type="EMBL" id="AQHN01000084">
    <property type="protein sequence ID" value="ENN85002.1"/>
    <property type="molecule type" value="Genomic_DNA"/>
</dbReference>
<feature type="transmembrane region" description="Helical" evidence="6">
    <location>
        <begin position="237"/>
        <end position="262"/>
    </location>
</feature>
<dbReference type="InterPro" id="IPR051311">
    <property type="entry name" value="DedA_domain"/>
</dbReference>
<evidence type="ECO:0000256" key="6">
    <source>
        <dbReference type="SAM" id="Phobius"/>
    </source>
</evidence>
<dbReference type="PATRIC" id="fig|363754.4.peg.5050"/>
<feature type="transmembrane region" description="Helical" evidence="6">
    <location>
        <begin position="116"/>
        <end position="141"/>
    </location>
</feature>
<dbReference type="PANTHER" id="PTHR42709:SF6">
    <property type="entry name" value="UNDECAPRENYL PHOSPHATE TRANSPORTER A"/>
    <property type="match status" value="1"/>
</dbReference>
<accession>N6V1L8</accession>
<evidence type="ECO:0000256" key="5">
    <source>
        <dbReference type="ARBA" id="ARBA00023136"/>
    </source>
</evidence>
<evidence type="ECO:0000256" key="4">
    <source>
        <dbReference type="ARBA" id="ARBA00022989"/>
    </source>
</evidence>
<organism evidence="8 9">
    <name type="scientific">Rhizobium freirei PRF 81</name>
    <dbReference type="NCBI Taxonomy" id="363754"/>
    <lineage>
        <taxon>Bacteria</taxon>
        <taxon>Pseudomonadati</taxon>
        <taxon>Pseudomonadota</taxon>
        <taxon>Alphaproteobacteria</taxon>
        <taxon>Hyphomicrobiales</taxon>
        <taxon>Rhizobiaceae</taxon>
        <taxon>Rhizobium/Agrobacterium group</taxon>
        <taxon>Rhizobium</taxon>
    </lineage>
</organism>
<keyword evidence="3 6" id="KW-0812">Transmembrane</keyword>
<dbReference type="GO" id="GO:0005886">
    <property type="term" value="C:plasma membrane"/>
    <property type="evidence" value="ECO:0007669"/>
    <property type="project" value="UniProtKB-SubCell"/>
</dbReference>
<dbReference type="Pfam" id="PF09335">
    <property type="entry name" value="VTT_dom"/>
    <property type="match status" value="1"/>
</dbReference>
<feature type="transmembrane region" description="Helical" evidence="6">
    <location>
        <begin position="161"/>
        <end position="182"/>
    </location>
</feature>
<dbReference type="InterPro" id="IPR032816">
    <property type="entry name" value="VTT_dom"/>
</dbReference>
<sequence>MCQCRKARHAYLARRSPIRLRDQRPAALEHVAKSGGCDSRRRLVAAARRGRALSVHLWASLSGAASAARSFRLQGDAAWARAAQLSARPGLQDRQAEAAEAAGGQGMIDQSDFLDLLPALAAWGLFGFLLCAAVEKLIPIIPSGGMLIALGMFGVSDPSDLPWVVAITATGSTAGSLFWYVLGRWFGAERGDLLAVRLGRRLGIGGEWYWRLKDGYRHRGFALTFVSQIIPFARAYIAFPAGVLAVPAKGFATATFFGAVLWNTPYLISGYMLRKHMFDRDIALPAAFAVIVLAYPLLFTVFRLRRPSRYAARSAVTIRCATRSARRR</sequence>
<evidence type="ECO:0000256" key="1">
    <source>
        <dbReference type="ARBA" id="ARBA00004651"/>
    </source>
</evidence>
<dbReference type="PANTHER" id="PTHR42709">
    <property type="entry name" value="ALKALINE PHOSPHATASE LIKE PROTEIN"/>
    <property type="match status" value="1"/>
</dbReference>